<reference evidence="1 2" key="1">
    <citation type="submission" date="2018-08" db="EMBL/GenBank/DDBJ databases">
        <title>A genome reference for cultivated species of the human gut microbiota.</title>
        <authorList>
            <person name="Zou Y."/>
            <person name="Xue W."/>
            <person name="Luo G."/>
        </authorList>
    </citation>
    <scope>NUCLEOTIDE SEQUENCE [LARGE SCALE GENOMIC DNA]</scope>
    <source>
        <strain evidence="1 2">AM42-38</strain>
    </source>
</reference>
<sequence length="466" mass="49929">MKKEFLVGTLTATLCLGGIGMMTSCTNEDPVNNETNNEGNTGSGNSAYVIAATVDDASYLVTASSLDEGEVSLDNSKEVIDATYWVYKDQKMVFALVYNKGGSGTGASYYLDGQGDIQKKYDYTYNRITTYGTWGENVVTVSTGDSKTTDANGNIAQALLFNYLNESDGSQSASSINAENFLGNGETVSFSGVVEANSRVYTSVIPMGMSKYGIGQWPEMVTDEALKAQADGGSGSSSYEQGEIPRTQYPDSAFVAIYNGSSFSDKPVIARTGKIGYACGRMRSQYYQTIWAADNGDIYVFSPGYGRSTVSTDELKAVTGQLPSGVMRIKAGETDFDSSYYVNLEEIGTKHPVYRCWHATEDYFLLQLYKNGAESMINDGTSADVSELAVFKGEEGTITPVSGLPADMSIGGEPFGENGAVYIPVNVTTGDYPAFYKVDVKTGQATKGLSVKADQITTAGVLNKQE</sequence>
<organism evidence="1 2">
    <name type="scientific">Phocaeicola coprophilus</name>
    <dbReference type="NCBI Taxonomy" id="387090"/>
    <lineage>
        <taxon>Bacteria</taxon>
        <taxon>Pseudomonadati</taxon>
        <taxon>Bacteroidota</taxon>
        <taxon>Bacteroidia</taxon>
        <taxon>Bacteroidales</taxon>
        <taxon>Bacteroidaceae</taxon>
        <taxon>Phocaeicola</taxon>
    </lineage>
</organism>
<dbReference type="EMBL" id="QSFT01000009">
    <property type="protein sequence ID" value="RHA76677.1"/>
    <property type="molecule type" value="Genomic_DNA"/>
</dbReference>
<dbReference type="GeneID" id="78406784"/>
<proteinExistence type="predicted"/>
<gene>
    <name evidence="1" type="ORF">DW921_05705</name>
</gene>
<dbReference type="PROSITE" id="PS51257">
    <property type="entry name" value="PROKAR_LIPOPROTEIN"/>
    <property type="match status" value="1"/>
</dbReference>
<evidence type="ECO:0000313" key="1">
    <source>
        <dbReference type="EMBL" id="RHA76677.1"/>
    </source>
</evidence>
<dbReference type="InterPro" id="IPR025401">
    <property type="entry name" value="DUF4374"/>
</dbReference>
<dbReference type="Proteomes" id="UP000283855">
    <property type="component" value="Unassembled WGS sequence"/>
</dbReference>
<protein>
    <submittedName>
        <fullName evidence="1">DUF4374 domain-containing protein</fullName>
    </submittedName>
</protein>
<dbReference type="AlphaFoldDB" id="A0A413T1G7"/>
<name>A0A413T1G7_9BACT</name>
<dbReference type="Pfam" id="PF14298">
    <property type="entry name" value="DUF4374"/>
    <property type="match status" value="1"/>
</dbReference>
<accession>A0A413T1G7</accession>
<dbReference type="RefSeq" id="WP_008143574.1">
    <property type="nucleotide sequence ID" value="NZ_CABJGD010000009.1"/>
</dbReference>
<comment type="caution">
    <text evidence="1">The sequence shown here is derived from an EMBL/GenBank/DDBJ whole genome shotgun (WGS) entry which is preliminary data.</text>
</comment>
<evidence type="ECO:0000313" key="2">
    <source>
        <dbReference type="Proteomes" id="UP000283855"/>
    </source>
</evidence>